<keyword evidence="1" id="KW-0378">Hydrolase</keyword>
<dbReference type="GO" id="GO:0004519">
    <property type="term" value="F:endonuclease activity"/>
    <property type="evidence" value="ECO:0007669"/>
    <property type="project" value="UniProtKB-KW"/>
</dbReference>
<proteinExistence type="predicted"/>
<reference evidence="1" key="1">
    <citation type="submission" date="2016-12" db="EMBL/GenBank/DDBJ databases">
        <authorList>
            <person name="Moulin L."/>
        </authorList>
    </citation>
    <scope>NUCLEOTIDE SEQUENCE [LARGE SCALE GENOMIC DNA]</scope>
    <source>
        <strain evidence="1">STM 7183</strain>
    </source>
</reference>
<organism evidence="1 2">
    <name type="scientific">Paraburkholderia piptadeniae</name>
    <dbReference type="NCBI Taxonomy" id="1701573"/>
    <lineage>
        <taxon>Bacteria</taxon>
        <taxon>Pseudomonadati</taxon>
        <taxon>Pseudomonadota</taxon>
        <taxon>Betaproteobacteria</taxon>
        <taxon>Burkholderiales</taxon>
        <taxon>Burkholderiaceae</taxon>
        <taxon>Paraburkholderia</taxon>
    </lineage>
</organism>
<comment type="caution">
    <text evidence="1">The sequence shown here is derived from an EMBL/GenBank/DDBJ whole genome shotgun (WGS) entry which is preliminary data.</text>
</comment>
<keyword evidence="1" id="KW-0540">Nuclease</keyword>
<protein>
    <submittedName>
        <fullName evidence="1">HNH endonuclease</fullName>
    </submittedName>
</protein>
<dbReference type="EMBL" id="CYGY02000008">
    <property type="protein sequence ID" value="SIT36030.1"/>
    <property type="molecule type" value="Genomic_DNA"/>
</dbReference>
<dbReference type="RefSeq" id="WP_328590272.1">
    <property type="nucleotide sequence ID" value="NZ_CYGY02000008.1"/>
</dbReference>
<keyword evidence="1" id="KW-0255">Endonuclease</keyword>
<keyword evidence="2" id="KW-1185">Reference proteome</keyword>
<gene>
    <name evidence="1" type="ORF">BN2476_80028</name>
</gene>
<accession>A0A1N7RMT4</accession>
<dbReference type="Proteomes" id="UP000195569">
    <property type="component" value="Unassembled WGS sequence"/>
</dbReference>
<dbReference type="AlphaFoldDB" id="A0A1N7RMT4"/>
<evidence type="ECO:0000313" key="2">
    <source>
        <dbReference type="Proteomes" id="UP000195569"/>
    </source>
</evidence>
<name>A0A1N7RMT4_9BURK</name>
<sequence length="204" mass="21727">MATASRPLKDAAAINATRWALANALRSTGLPLELASGGRTKFNRITHGIPKSHALDAACAGQVDAIRGWCRPTLTIKATGRGSYQRTRLTAQGFPRGYLMRQKQVHGFQTGDQVRAVVPAGKKAGTHVGRVAIRATGSFNIQTPHGVVQGISHKYCRLVQRSDGYGYFFQPKDSFDTGVAGTGRASHAALSLPGLKAEVSRAFG</sequence>
<evidence type="ECO:0000313" key="1">
    <source>
        <dbReference type="EMBL" id="SIT36030.1"/>
    </source>
</evidence>